<evidence type="ECO:0000313" key="2">
    <source>
        <dbReference type="EMBL" id="KYO47286.1"/>
    </source>
</evidence>
<evidence type="ECO:0000256" key="1">
    <source>
        <dbReference type="SAM" id="MobiDB-lite"/>
    </source>
</evidence>
<protein>
    <submittedName>
        <fullName evidence="2">Uncharacterized protein</fullName>
    </submittedName>
</protein>
<organism evidence="2 3">
    <name type="scientific">Alligator mississippiensis</name>
    <name type="common">American alligator</name>
    <dbReference type="NCBI Taxonomy" id="8496"/>
    <lineage>
        <taxon>Eukaryota</taxon>
        <taxon>Metazoa</taxon>
        <taxon>Chordata</taxon>
        <taxon>Craniata</taxon>
        <taxon>Vertebrata</taxon>
        <taxon>Euteleostomi</taxon>
        <taxon>Archelosauria</taxon>
        <taxon>Archosauria</taxon>
        <taxon>Crocodylia</taxon>
        <taxon>Alligatoridae</taxon>
        <taxon>Alligatorinae</taxon>
        <taxon>Alligator</taxon>
    </lineage>
</organism>
<name>A0A151PDV5_ALLMI</name>
<proteinExistence type="predicted"/>
<feature type="region of interest" description="Disordered" evidence="1">
    <location>
        <begin position="33"/>
        <end position="85"/>
    </location>
</feature>
<gene>
    <name evidence="2" type="ORF">Y1Q_0019993</name>
</gene>
<accession>A0A151PDV5</accession>
<keyword evidence="3" id="KW-1185">Reference proteome</keyword>
<dbReference type="Proteomes" id="UP000050525">
    <property type="component" value="Unassembled WGS sequence"/>
</dbReference>
<feature type="compositionally biased region" description="Basic and acidic residues" evidence="1">
    <location>
        <begin position="37"/>
        <end position="60"/>
    </location>
</feature>
<reference evidence="2 3" key="1">
    <citation type="journal article" date="2012" name="Genome Biol.">
        <title>Sequencing three crocodilian genomes to illuminate the evolution of archosaurs and amniotes.</title>
        <authorList>
            <person name="St John J.A."/>
            <person name="Braun E.L."/>
            <person name="Isberg S.R."/>
            <person name="Miles L.G."/>
            <person name="Chong A.Y."/>
            <person name="Gongora J."/>
            <person name="Dalzell P."/>
            <person name="Moran C."/>
            <person name="Bed'hom B."/>
            <person name="Abzhanov A."/>
            <person name="Burgess S.C."/>
            <person name="Cooksey A.M."/>
            <person name="Castoe T.A."/>
            <person name="Crawford N.G."/>
            <person name="Densmore L.D."/>
            <person name="Drew J.C."/>
            <person name="Edwards S.V."/>
            <person name="Faircloth B.C."/>
            <person name="Fujita M.K."/>
            <person name="Greenwold M.J."/>
            <person name="Hoffmann F.G."/>
            <person name="Howard J.M."/>
            <person name="Iguchi T."/>
            <person name="Janes D.E."/>
            <person name="Khan S.Y."/>
            <person name="Kohno S."/>
            <person name="de Koning A.J."/>
            <person name="Lance S.L."/>
            <person name="McCarthy F.M."/>
            <person name="McCormack J.E."/>
            <person name="Merchant M.E."/>
            <person name="Peterson D.G."/>
            <person name="Pollock D.D."/>
            <person name="Pourmand N."/>
            <person name="Raney B.J."/>
            <person name="Roessler K.A."/>
            <person name="Sanford J.R."/>
            <person name="Sawyer R.H."/>
            <person name="Schmidt C.J."/>
            <person name="Triplett E.W."/>
            <person name="Tuberville T.D."/>
            <person name="Venegas-Anaya M."/>
            <person name="Howard J.T."/>
            <person name="Jarvis E.D."/>
            <person name="Guillette L.J.Jr."/>
            <person name="Glenn T.C."/>
            <person name="Green R.E."/>
            <person name="Ray D.A."/>
        </authorList>
    </citation>
    <scope>NUCLEOTIDE SEQUENCE [LARGE SCALE GENOMIC DNA]</scope>
    <source>
        <strain evidence="2">KSC_2009_1</strain>
    </source>
</reference>
<dbReference type="AlphaFoldDB" id="A0A151PDV5"/>
<sequence length="85" mass="9167">MLFGLSSYHPGGNGAAALNAGKGTAGILYPIASNDGEGPKVKDKDEEGLACEQHEDKLKEPAVLSGEKQMKRDRHTRFQISEELQ</sequence>
<evidence type="ECO:0000313" key="3">
    <source>
        <dbReference type="Proteomes" id="UP000050525"/>
    </source>
</evidence>
<comment type="caution">
    <text evidence="2">The sequence shown here is derived from an EMBL/GenBank/DDBJ whole genome shotgun (WGS) entry which is preliminary data.</text>
</comment>
<dbReference type="EMBL" id="AKHW03000474">
    <property type="protein sequence ID" value="KYO47286.1"/>
    <property type="molecule type" value="Genomic_DNA"/>
</dbReference>